<dbReference type="AlphaFoldDB" id="A0AAJ0DHT9"/>
<sequence>MSGNTNGHISYASPNNQRQSDERPLLASFPRPSAYGTPHQTNHNEEDASTKTKAQHYITTDISLRWADLVLIVCFFVSGVIDAGAYNAYENFASMQTGNTIFAALGVSNLPVGAPRLAWTKSVCSILFYLLGSLVTATFHRTFGARKRWVLATSFSLQAVFILVAAFMVQRGSSSESPPGDRHPSLSTSIIPSDPGFPWADLIPIGLLSFQAAGKVVASRMLEYNALPCVVLTTLYTDLVSDPGFFSAGLWGNVQRNRRAGGAVAYFVGAVVGGAAAAHEIGFSGALWLAAGVHLGIVGAWMGWTGDEGEGEGDA</sequence>
<protein>
    <recommendedName>
        <fullName evidence="5">DUF1275 domain protein</fullName>
    </recommendedName>
</protein>
<keyword evidence="4" id="KW-1185">Reference proteome</keyword>
<feature type="transmembrane region" description="Helical" evidence="2">
    <location>
        <begin position="149"/>
        <end position="169"/>
    </location>
</feature>
<accession>A0AAJ0DHT9</accession>
<evidence type="ECO:0000313" key="4">
    <source>
        <dbReference type="Proteomes" id="UP001271007"/>
    </source>
</evidence>
<feature type="compositionally biased region" description="Polar residues" evidence="1">
    <location>
        <begin position="1"/>
        <end position="18"/>
    </location>
</feature>
<organism evidence="3 4">
    <name type="scientific">Extremus antarcticus</name>
    <dbReference type="NCBI Taxonomy" id="702011"/>
    <lineage>
        <taxon>Eukaryota</taxon>
        <taxon>Fungi</taxon>
        <taxon>Dikarya</taxon>
        <taxon>Ascomycota</taxon>
        <taxon>Pezizomycotina</taxon>
        <taxon>Dothideomycetes</taxon>
        <taxon>Dothideomycetidae</taxon>
        <taxon>Mycosphaerellales</taxon>
        <taxon>Extremaceae</taxon>
        <taxon>Extremus</taxon>
    </lineage>
</organism>
<dbReference type="InterPro" id="IPR010699">
    <property type="entry name" value="DUF1275"/>
</dbReference>
<reference evidence="3" key="1">
    <citation type="submission" date="2023-04" db="EMBL/GenBank/DDBJ databases">
        <title>Black Yeasts Isolated from many extreme environments.</title>
        <authorList>
            <person name="Coleine C."/>
            <person name="Stajich J.E."/>
            <person name="Selbmann L."/>
        </authorList>
    </citation>
    <scope>NUCLEOTIDE SEQUENCE</scope>
    <source>
        <strain evidence="3">CCFEE 5312</strain>
    </source>
</reference>
<feature type="transmembrane region" description="Helical" evidence="2">
    <location>
        <begin position="118"/>
        <end position="137"/>
    </location>
</feature>
<dbReference type="EMBL" id="JAWDJX010000013">
    <property type="protein sequence ID" value="KAK3054157.1"/>
    <property type="molecule type" value="Genomic_DNA"/>
</dbReference>
<evidence type="ECO:0000256" key="1">
    <source>
        <dbReference type="SAM" id="MobiDB-lite"/>
    </source>
</evidence>
<evidence type="ECO:0000256" key="2">
    <source>
        <dbReference type="SAM" id="Phobius"/>
    </source>
</evidence>
<feature type="region of interest" description="Disordered" evidence="1">
    <location>
        <begin position="1"/>
        <end position="50"/>
    </location>
</feature>
<comment type="caution">
    <text evidence="3">The sequence shown here is derived from an EMBL/GenBank/DDBJ whole genome shotgun (WGS) entry which is preliminary data.</text>
</comment>
<feature type="transmembrane region" description="Helical" evidence="2">
    <location>
        <begin position="260"/>
        <end position="278"/>
    </location>
</feature>
<name>A0AAJ0DHT9_9PEZI</name>
<keyword evidence="2" id="KW-0812">Transmembrane</keyword>
<dbReference type="PANTHER" id="PTHR37488:SF1">
    <property type="entry name" value="DUF1275 DOMAIN PROTEIN"/>
    <property type="match status" value="1"/>
</dbReference>
<dbReference type="Proteomes" id="UP001271007">
    <property type="component" value="Unassembled WGS sequence"/>
</dbReference>
<keyword evidence="2" id="KW-1133">Transmembrane helix</keyword>
<gene>
    <name evidence="3" type="ORF">LTR09_004935</name>
</gene>
<evidence type="ECO:0008006" key="5">
    <source>
        <dbReference type="Google" id="ProtNLM"/>
    </source>
</evidence>
<proteinExistence type="predicted"/>
<keyword evidence="2" id="KW-0472">Membrane</keyword>
<evidence type="ECO:0000313" key="3">
    <source>
        <dbReference type="EMBL" id="KAK3054157.1"/>
    </source>
</evidence>
<dbReference type="PANTHER" id="PTHR37488">
    <property type="entry name" value="DUF1275 DOMAIN-CONTAINING PROTEIN"/>
    <property type="match status" value="1"/>
</dbReference>
<feature type="transmembrane region" description="Helical" evidence="2">
    <location>
        <begin position="285"/>
        <end position="304"/>
    </location>
</feature>
<feature type="transmembrane region" description="Helical" evidence="2">
    <location>
        <begin position="69"/>
        <end position="89"/>
    </location>
</feature>
<dbReference type="Pfam" id="PF06912">
    <property type="entry name" value="DUF1275"/>
    <property type="match status" value="1"/>
</dbReference>